<dbReference type="PROSITE" id="PS51257">
    <property type="entry name" value="PROKAR_LIPOPROTEIN"/>
    <property type="match status" value="1"/>
</dbReference>
<dbReference type="SUPFAM" id="SSF54001">
    <property type="entry name" value="Cysteine proteinases"/>
    <property type="match status" value="1"/>
</dbReference>
<accession>A0A3L9Z4V2</accession>
<name>A0A3L9Z4V2_9FLAO</name>
<keyword evidence="5" id="KW-0732">Signal</keyword>
<dbReference type="EMBL" id="REFC01000011">
    <property type="protein sequence ID" value="RMA66489.1"/>
    <property type="molecule type" value="Genomic_DNA"/>
</dbReference>
<evidence type="ECO:0000256" key="5">
    <source>
        <dbReference type="SAM" id="SignalP"/>
    </source>
</evidence>
<comment type="similarity">
    <text evidence="1">Belongs to the peptidase C40 family.</text>
</comment>
<evidence type="ECO:0000313" key="8">
    <source>
        <dbReference type="Proteomes" id="UP000271339"/>
    </source>
</evidence>
<feature type="chain" id="PRO_5018285735" evidence="5">
    <location>
        <begin position="22"/>
        <end position="194"/>
    </location>
</feature>
<dbReference type="PANTHER" id="PTHR47053:SF1">
    <property type="entry name" value="MUREIN DD-ENDOPEPTIDASE MEPH-RELATED"/>
    <property type="match status" value="1"/>
</dbReference>
<dbReference type="PROSITE" id="PS51935">
    <property type="entry name" value="NLPC_P60"/>
    <property type="match status" value="1"/>
</dbReference>
<keyword evidence="2" id="KW-0645">Protease</keyword>
<gene>
    <name evidence="7" type="ORF">BXY75_0915</name>
</gene>
<dbReference type="GO" id="GO:0006508">
    <property type="term" value="P:proteolysis"/>
    <property type="evidence" value="ECO:0007669"/>
    <property type="project" value="UniProtKB-KW"/>
</dbReference>
<proteinExistence type="inferred from homology"/>
<keyword evidence="3" id="KW-0378">Hydrolase</keyword>
<dbReference type="InterPro" id="IPR051202">
    <property type="entry name" value="Peptidase_C40"/>
</dbReference>
<dbReference type="Pfam" id="PF00877">
    <property type="entry name" value="NLPC_P60"/>
    <property type="match status" value="1"/>
</dbReference>
<dbReference type="Proteomes" id="UP000271339">
    <property type="component" value="Unassembled WGS sequence"/>
</dbReference>
<evidence type="ECO:0000256" key="4">
    <source>
        <dbReference type="ARBA" id="ARBA00022807"/>
    </source>
</evidence>
<evidence type="ECO:0000313" key="7">
    <source>
        <dbReference type="EMBL" id="RMA66489.1"/>
    </source>
</evidence>
<organism evidence="7 8">
    <name type="scientific">Ulvibacter antarcticus</name>
    <dbReference type="NCBI Taxonomy" id="442714"/>
    <lineage>
        <taxon>Bacteria</taxon>
        <taxon>Pseudomonadati</taxon>
        <taxon>Bacteroidota</taxon>
        <taxon>Flavobacteriia</taxon>
        <taxon>Flavobacteriales</taxon>
        <taxon>Flavobacteriaceae</taxon>
        <taxon>Ulvibacter</taxon>
    </lineage>
</organism>
<dbReference type="InterPro" id="IPR038765">
    <property type="entry name" value="Papain-like_cys_pep_sf"/>
</dbReference>
<reference evidence="7 8" key="1">
    <citation type="submission" date="2018-10" db="EMBL/GenBank/DDBJ databases">
        <title>Genomic Encyclopedia of Archaeal and Bacterial Type Strains, Phase II (KMG-II): from individual species to whole genera.</title>
        <authorList>
            <person name="Goeker M."/>
        </authorList>
    </citation>
    <scope>NUCLEOTIDE SEQUENCE [LARGE SCALE GENOMIC DNA]</scope>
    <source>
        <strain evidence="7 8">DSM 23424</strain>
    </source>
</reference>
<keyword evidence="4" id="KW-0788">Thiol protease</keyword>
<comment type="caution">
    <text evidence="7">The sequence shown here is derived from an EMBL/GenBank/DDBJ whole genome shotgun (WGS) entry which is preliminary data.</text>
</comment>
<feature type="signal peptide" evidence="5">
    <location>
        <begin position="1"/>
        <end position="21"/>
    </location>
</feature>
<dbReference type="AlphaFoldDB" id="A0A3L9Z4V2"/>
<dbReference type="OrthoDB" id="9807055at2"/>
<dbReference type="GO" id="GO:0008234">
    <property type="term" value="F:cysteine-type peptidase activity"/>
    <property type="evidence" value="ECO:0007669"/>
    <property type="project" value="UniProtKB-KW"/>
</dbReference>
<keyword evidence="8" id="KW-1185">Reference proteome</keyword>
<dbReference type="RefSeq" id="WP_121906480.1">
    <property type="nucleotide sequence ID" value="NZ_REFC01000011.1"/>
</dbReference>
<feature type="domain" description="NlpC/P60" evidence="6">
    <location>
        <begin position="68"/>
        <end position="194"/>
    </location>
</feature>
<evidence type="ECO:0000256" key="2">
    <source>
        <dbReference type="ARBA" id="ARBA00022670"/>
    </source>
</evidence>
<protein>
    <submittedName>
        <fullName evidence="7">NlpC/P60 family protein</fullName>
    </submittedName>
</protein>
<dbReference type="PANTHER" id="PTHR47053">
    <property type="entry name" value="MUREIN DD-ENDOPEPTIDASE MEPH-RELATED"/>
    <property type="match status" value="1"/>
</dbReference>
<dbReference type="InterPro" id="IPR000064">
    <property type="entry name" value="NLP_P60_dom"/>
</dbReference>
<evidence type="ECO:0000256" key="3">
    <source>
        <dbReference type="ARBA" id="ARBA00022801"/>
    </source>
</evidence>
<evidence type="ECO:0000256" key="1">
    <source>
        <dbReference type="ARBA" id="ARBA00007074"/>
    </source>
</evidence>
<dbReference type="Gene3D" id="3.90.1720.10">
    <property type="entry name" value="endopeptidase domain like (from Nostoc punctiforme)"/>
    <property type="match status" value="1"/>
</dbReference>
<evidence type="ECO:0000259" key="6">
    <source>
        <dbReference type="PROSITE" id="PS51935"/>
    </source>
</evidence>
<sequence>MKKILLLILLVTFLVSCGSSKNRGTKTIIVSKDGNPNRTRTVQKRESKEEIVITRTEADEVITKESNQEKLENIIDFAKTFEGTRYKFGGTTSNGMDCSGLVYTAFEKENVVMPRISRDMATKGVDVQLSDITEGDLVFFKTSKRHAINHVGIVVEAKPGEILFIHSTTSRGVIISSMDENYWKNAFVKVKRVI</sequence>